<feature type="non-terminal residue" evidence="1">
    <location>
        <position position="80"/>
    </location>
</feature>
<dbReference type="Proteomes" id="UP000235388">
    <property type="component" value="Unassembled WGS sequence"/>
</dbReference>
<accession>A0A2N5RXQ6</accession>
<organism evidence="1 2">
    <name type="scientific">Puccinia coronata f. sp. avenae</name>
    <dbReference type="NCBI Taxonomy" id="200324"/>
    <lineage>
        <taxon>Eukaryota</taxon>
        <taxon>Fungi</taxon>
        <taxon>Dikarya</taxon>
        <taxon>Basidiomycota</taxon>
        <taxon>Pucciniomycotina</taxon>
        <taxon>Pucciniomycetes</taxon>
        <taxon>Pucciniales</taxon>
        <taxon>Pucciniaceae</taxon>
        <taxon>Puccinia</taxon>
    </lineage>
</organism>
<keyword evidence="2" id="KW-1185">Reference proteome</keyword>
<protein>
    <submittedName>
        <fullName evidence="1">Uncharacterized protein</fullName>
    </submittedName>
</protein>
<evidence type="ECO:0000313" key="1">
    <source>
        <dbReference type="EMBL" id="PLW05722.1"/>
    </source>
</evidence>
<dbReference type="EMBL" id="PGCJ01001398">
    <property type="protein sequence ID" value="PLW05722.1"/>
    <property type="molecule type" value="Genomic_DNA"/>
</dbReference>
<proteinExistence type="predicted"/>
<dbReference type="AlphaFoldDB" id="A0A2N5RXQ6"/>
<name>A0A2N5RXQ6_9BASI</name>
<evidence type="ECO:0000313" key="2">
    <source>
        <dbReference type="Proteomes" id="UP000235388"/>
    </source>
</evidence>
<gene>
    <name evidence="1" type="ORF">PCANC_27818</name>
</gene>
<sequence>MPRATVLIWASEITPAAQPDRKGITHKPECVHPDGRNSLQMRCTSSCEKCDRIIHNGQSHWQCFSCPTSSRATVEIPYCN</sequence>
<comment type="caution">
    <text evidence="1">The sequence shown here is derived from an EMBL/GenBank/DDBJ whole genome shotgun (WGS) entry which is preliminary data.</text>
</comment>
<reference evidence="1 2" key="1">
    <citation type="submission" date="2017-11" db="EMBL/GenBank/DDBJ databases">
        <title>De novo assembly and phasing of dikaryotic genomes from two isolates of Puccinia coronata f. sp. avenae, the causal agent of oat crown rust.</title>
        <authorList>
            <person name="Miller M.E."/>
            <person name="Zhang Y."/>
            <person name="Omidvar V."/>
            <person name="Sperschneider J."/>
            <person name="Schwessinger B."/>
            <person name="Raley C."/>
            <person name="Palmer J.M."/>
            <person name="Garnica D."/>
            <person name="Upadhyaya N."/>
            <person name="Rathjen J."/>
            <person name="Taylor J.M."/>
            <person name="Park R.F."/>
            <person name="Dodds P.N."/>
            <person name="Hirsch C.D."/>
            <person name="Kianian S.F."/>
            <person name="Figueroa M."/>
        </authorList>
    </citation>
    <scope>NUCLEOTIDE SEQUENCE [LARGE SCALE GENOMIC DNA]</scope>
    <source>
        <strain evidence="1">12NC29</strain>
    </source>
</reference>